<dbReference type="InterPro" id="IPR000719">
    <property type="entry name" value="Prot_kinase_dom"/>
</dbReference>
<dbReference type="GO" id="GO:0004674">
    <property type="term" value="F:protein serine/threonine kinase activity"/>
    <property type="evidence" value="ECO:0007669"/>
    <property type="project" value="UniProtKB-KW"/>
</dbReference>
<keyword evidence="6" id="KW-0067">ATP-binding</keyword>
<protein>
    <recommendedName>
        <fullName evidence="1">non-specific serine/threonine protein kinase</fullName>
        <ecNumber evidence="1">2.7.11.1</ecNumber>
    </recommendedName>
</protein>
<dbReference type="PANTHER" id="PTHR24356">
    <property type="entry name" value="SERINE/THREONINE-PROTEIN KINASE"/>
    <property type="match status" value="1"/>
</dbReference>
<proteinExistence type="predicted"/>
<dbReference type="PROSITE" id="PS50011">
    <property type="entry name" value="PROTEIN_KINASE_DOM"/>
    <property type="match status" value="1"/>
</dbReference>
<dbReference type="Pfam" id="PF00069">
    <property type="entry name" value="Pkinase"/>
    <property type="match status" value="1"/>
</dbReference>
<organism evidence="10 11">
    <name type="scientific">Aldrovandia affinis</name>
    <dbReference type="NCBI Taxonomy" id="143900"/>
    <lineage>
        <taxon>Eukaryota</taxon>
        <taxon>Metazoa</taxon>
        <taxon>Chordata</taxon>
        <taxon>Craniata</taxon>
        <taxon>Vertebrata</taxon>
        <taxon>Euteleostomi</taxon>
        <taxon>Actinopterygii</taxon>
        <taxon>Neopterygii</taxon>
        <taxon>Teleostei</taxon>
        <taxon>Notacanthiformes</taxon>
        <taxon>Halosauridae</taxon>
        <taxon>Aldrovandia</taxon>
    </lineage>
</organism>
<reference evidence="10" key="1">
    <citation type="journal article" date="2023" name="Science">
        <title>Genome structures resolve the early diversification of teleost fishes.</title>
        <authorList>
            <person name="Parey E."/>
            <person name="Louis A."/>
            <person name="Montfort J."/>
            <person name="Bouchez O."/>
            <person name="Roques C."/>
            <person name="Iampietro C."/>
            <person name="Lluch J."/>
            <person name="Castinel A."/>
            <person name="Donnadieu C."/>
            <person name="Desvignes T."/>
            <person name="Floi Bucao C."/>
            <person name="Jouanno E."/>
            <person name="Wen M."/>
            <person name="Mejri S."/>
            <person name="Dirks R."/>
            <person name="Jansen H."/>
            <person name="Henkel C."/>
            <person name="Chen W.J."/>
            <person name="Zahm M."/>
            <person name="Cabau C."/>
            <person name="Klopp C."/>
            <person name="Thompson A.W."/>
            <person name="Robinson-Rechavi M."/>
            <person name="Braasch I."/>
            <person name="Lecointre G."/>
            <person name="Bobe J."/>
            <person name="Postlethwait J.H."/>
            <person name="Berthelot C."/>
            <person name="Roest Crollius H."/>
            <person name="Guiguen Y."/>
        </authorList>
    </citation>
    <scope>NUCLEOTIDE SEQUENCE</scope>
    <source>
        <strain evidence="10">NC1722</strain>
    </source>
</reference>
<gene>
    <name evidence="10" type="ORF">AAFF_G00421030</name>
</gene>
<comment type="catalytic activity">
    <reaction evidence="7">
        <text>L-threonyl-[protein] + ATP = O-phospho-L-threonyl-[protein] + ADP + H(+)</text>
        <dbReference type="Rhea" id="RHEA:46608"/>
        <dbReference type="Rhea" id="RHEA-COMP:11060"/>
        <dbReference type="Rhea" id="RHEA-COMP:11605"/>
        <dbReference type="ChEBI" id="CHEBI:15378"/>
        <dbReference type="ChEBI" id="CHEBI:30013"/>
        <dbReference type="ChEBI" id="CHEBI:30616"/>
        <dbReference type="ChEBI" id="CHEBI:61977"/>
        <dbReference type="ChEBI" id="CHEBI:456216"/>
        <dbReference type="EC" id="2.7.11.1"/>
    </reaction>
</comment>
<accession>A0AAD7S9S6</accession>
<dbReference type="Proteomes" id="UP001221898">
    <property type="component" value="Unassembled WGS sequence"/>
</dbReference>
<evidence type="ECO:0000256" key="7">
    <source>
        <dbReference type="ARBA" id="ARBA00047899"/>
    </source>
</evidence>
<comment type="caution">
    <text evidence="10">The sequence shown here is derived from an EMBL/GenBank/DDBJ whole genome shotgun (WGS) entry which is preliminary data.</text>
</comment>
<dbReference type="SUPFAM" id="SSF56112">
    <property type="entry name" value="Protein kinase-like (PK-like)"/>
    <property type="match status" value="1"/>
</dbReference>
<keyword evidence="3" id="KW-0808">Transferase</keyword>
<evidence type="ECO:0000256" key="6">
    <source>
        <dbReference type="ARBA" id="ARBA00022840"/>
    </source>
</evidence>
<sequence>MFAIKAINKRDTVDCEIVERLMCEQRVMEMATNAHHPFLINMFASFQTELHACFVMEYAAGGDLLTHSRGGPFTEPRAV</sequence>
<dbReference type="AlphaFoldDB" id="A0AAD7S9S6"/>
<dbReference type="Gene3D" id="3.30.200.20">
    <property type="entry name" value="Phosphorylase Kinase, domain 1"/>
    <property type="match status" value="1"/>
</dbReference>
<keyword evidence="11" id="KW-1185">Reference proteome</keyword>
<dbReference type="GO" id="GO:0005524">
    <property type="term" value="F:ATP binding"/>
    <property type="evidence" value="ECO:0007669"/>
    <property type="project" value="UniProtKB-KW"/>
</dbReference>
<evidence type="ECO:0000313" key="10">
    <source>
        <dbReference type="EMBL" id="KAJ8398575.1"/>
    </source>
</evidence>
<evidence type="ECO:0000313" key="11">
    <source>
        <dbReference type="Proteomes" id="UP001221898"/>
    </source>
</evidence>
<evidence type="ECO:0000259" key="9">
    <source>
        <dbReference type="PROSITE" id="PS50011"/>
    </source>
</evidence>
<dbReference type="EC" id="2.7.11.1" evidence="1"/>
<feature type="domain" description="Protein kinase" evidence="9">
    <location>
        <begin position="1"/>
        <end position="79"/>
    </location>
</feature>
<evidence type="ECO:0000256" key="3">
    <source>
        <dbReference type="ARBA" id="ARBA00022679"/>
    </source>
</evidence>
<evidence type="ECO:0000256" key="2">
    <source>
        <dbReference type="ARBA" id="ARBA00022527"/>
    </source>
</evidence>
<evidence type="ECO:0000256" key="8">
    <source>
        <dbReference type="ARBA" id="ARBA00048679"/>
    </source>
</evidence>
<dbReference type="InterPro" id="IPR050236">
    <property type="entry name" value="Ser_Thr_kinase_AGC"/>
</dbReference>
<keyword evidence="5" id="KW-0418">Kinase</keyword>
<evidence type="ECO:0000256" key="1">
    <source>
        <dbReference type="ARBA" id="ARBA00012513"/>
    </source>
</evidence>
<comment type="catalytic activity">
    <reaction evidence="8">
        <text>L-seryl-[protein] + ATP = O-phospho-L-seryl-[protein] + ADP + H(+)</text>
        <dbReference type="Rhea" id="RHEA:17989"/>
        <dbReference type="Rhea" id="RHEA-COMP:9863"/>
        <dbReference type="Rhea" id="RHEA-COMP:11604"/>
        <dbReference type="ChEBI" id="CHEBI:15378"/>
        <dbReference type="ChEBI" id="CHEBI:29999"/>
        <dbReference type="ChEBI" id="CHEBI:30616"/>
        <dbReference type="ChEBI" id="CHEBI:83421"/>
        <dbReference type="ChEBI" id="CHEBI:456216"/>
        <dbReference type="EC" id="2.7.11.1"/>
    </reaction>
</comment>
<dbReference type="EMBL" id="JAINUG010000089">
    <property type="protein sequence ID" value="KAJ8398575.1"/>
    <property type="molecule type" value="Genomic_DNA"/>
</dbReference>
<dbReference type="PANTHER" id="PTHR24356:SF246">
    <property type="entry name" value="SERINE_THREONINE-PROTEIN KINASE N1"/>
    <property type="match status" value="1"/>
</dbReference>
<dbReference type="InterPro" id="IPR011009">
    <property type="entry name" value="Kinase-like_dom_sf"/>
</dbReference>
<dbReference type="GO" id="GO:0035556">
    <property type="term" value="P:intracellular signal transduction"/>
    <property type="evidence" value="ECO:0007669"/>
    <property type="project" value="TreeGrafter"/>
</dbReference>
<keyword evidence="4" id="KW-0547">Nucleotide-binding</keyword>
<keyword evidence="2" id="KW-0723">Serine/threonine-protein kinase</keyword>
<name>A0AAD7S9S6_9TELE</name>
<evidence type="ECO:0000256" key="5">
    <source>
        <dbReference type="ARBA" id="ARBA00022777"/>
    </source>
</evidence>
<evidence type="ECO:0000256" key="4">
    <source>
        <dbReference type="ARBA" id="ARBA00022741"/>
    </source>
</evidence>